<gene>
    <name evidence="1" type="ORF">UIB01_08370</name>
</gene>
<proteinExistence type="predicted"/>
<sequence>MSPLMITGLILAGVFLLVTIVYTIQIVEKSNLEKARQRADLNDRCRRCANLSDGLPGQMMTPALKLLLTHLELNLSERLLPLDKGNDKLSARIQALRSEAAKGEAIQISNPPRQILTEAQAKESRFMLEDLHAQIVRATKEGLLQQAEAKRWAQDIQRMLAILHIEYFTGLGRLALQQNQPQRARLAFERGIQHIRRQPAPAPYQAQLKQLEALLEHSNALVLKHERPSADEPSELAEGMKAFDDEDLWKKKNVY</sequence>
<protein>
    <recommendedName>
        <fullName evidence="3">DNA repair protein</fullName>
    </recommendedName>
</protein>
<dbReference type="AlphaFoldDB" id="A0A023WQT9"/>
<dbReference type="KEGG" id="pstu:UIB01_08370"/>
<organism evidence="1 2">
    <name type="scientific">Stutzerimonas stutzeri</name>
    <name type="common">Pseudomonas stutzeri</name>
    <dbReference type="NCBI Taxonomy" id="316"/>
    <lineage>
        <taxon>Bacteria</taxon>
        <taxon>Pseudomonadati</taxon>
        <taxon>Pseudomonadota</taxon>
        <taxon>Gammaproteobacteria</taxon>
        <taxon>Pseudomonadales</taxon>
        <taxon>Pseudomonadaceae</taxon>
        <taxon>Stutzerimonas</taxon>
    </lineage>
</organism>
<evidence type="ECO:0000313" key="1">
    <source>
        <dbReference type="EMBL" id="AHY42503.1"/>
    </source>
</evidence>
<reference evidence="1 2" key="1">
    <citation type="submission" date="2014-03" db="EMBL/GenBank/DDBJ databases">
        <title>Complete genome sequence of Pseudomonas stutzeri 19SMN4.</title>
        <authorList>
            <person name="Brunet-Galmes I."/>
            <person name="Nogales B."/>
            <person name="Busquets A."/>
            <person name="Pena A."/>
            <person name="Gomila M."/>
            <person name="Garcia-Valdes E."/>
            <person name="Lalucat J."/>
            <person name="Bennasar A."/>
            <person name="Bosch R."/>
        </authorList>
    </citation>
    <scope>NUCLEOTIDE SEQUENCE [LARGE SCALE GENOMIC DNA]</scope>
    <source>
        <strain evidence="1 2">19SMN4</strain>
    </source>
</reference>
<name>A0A023WQT9_STUST</name>
<dbReference type="PATRIC" id="fig|316.97.peg.1682"/>
<evidence type="ECO:0000313" key="2">
    <source>
        <dbReference type="Proteomes" id="UP000025238"/>
    </source>
</evidence>
<accession>A0A023WQT9</accession>
<dbReference type="EMBL" id="CP007509">
    <property type="protein sequence ID" value="AHY42503.1"/>
    <property type="molecule type" value="Genomic_DNA"/>
</dbReference>
<dbReference type="Proteomes" id="UP000025238">
    <property type="component" value="Chromosome"/>
</dbReference>
<evidence type="ECO:0008006" key="3">
    <source>
        <dbReference type="Google" id="ProtNLM"/>
    </source>
</evidence>